<evidence type="ECO:0000313" key="3">
    <source>
        <dbReference type="Proteomes" id="UP001519325"/>
    </source>
</evidence>
<dbReference type="InterPro" id="IPR049513">
    <property type="entry name" value="TetR_C_40"/>
</dbReference>
<protein>
    <recommendedName>
        <fullName evidence="1">Tetracyclin repressor-like 40 C-terminal domain-containing protein</fullName>
    </recommendedName>
</protein>
<dbReference type="EMBL" id="JAGGMR010000001">
    <property type="protein sequence ID" value="MBP2193021.1"/>
    <property type="molecule type" value="Genomic_DNA"/>
</dbReference>
<reference evidence="2 3" key="1">
    <citation type="submission" date="2021-03" db="EMBL/GenBank/DDBJ databases">
        <title>Sequencing the genomes of 1000 actinobacteria strains.</title>
        <authorList>
            <person name="Klenk H.-P."/>
        </authorList>
    </citation>
    <scope>NUCLEOTIDE SEQUENCE [LARGE SCALE GENOMIC DNA]</scope>
    <source>
        <strain evidence="2 3">DSM 45516</strain>
    </source>
</reference>
<dbReference type="RefSeq" id="WP_209896262.1">
    <property type="nucleotide sequence ID" value="NZ_JAGGMR010000001.1"/>
</dbReference>
<dbReference type="Proteomes" id="UP001519325">
    <property type="component" value="Unassembled WGS sequence"/>
</dbReference>
<organism evidence="2 3">
    <name type="scientific">Nocardia goodfellowii</name>
    <dbReference type="NCBI Taxonomy" id="882446"/>
    <lineage>
        <taxon>Bacteria</taxon>
        <taxon>Bacillati</taxon>
        <taxon>Actinomycetota</taxon>
        <taxon>Actinomycetes</taxon>
        <taxon>Mycobacteriales</taxon>
        <taxon>Nocardiaceae</taxon>
        <taxon>Nocardia</taxon>
    </lineage>
</organism>
<gene>
    <name evidence="2" type="ORF">BJ987_005922</name>
</gene>
<proteinExistence type="predicted"/>
<evidence type="ECO:0000259" key="1">
    <source>
        <dbReference type="Pfam" id="PF21306"/>
    </source>
</evidence>
<dbReference type="Pfam" id="PF21306">
    <property type="entry name" value="TetR_C_40"/>
    <property type="match status" value="1"/>
</dbReference>
<comment type="caution">
    <text evidence="2">The sequence shown here is derived from an EMBL/GenBank/DDBJ whole genome shotgun (WGS) entry which is preliminary data.</text>
</comment>
<name>A0ABS4QMT3_9NOCA</name>
<feature type="domain" description="Tetracyclin repressor-like 40 C-terminal" evidence="1">
    <location>
        <begin position="3"/>
        <end position="78"/>
    </location>
</feature>
<evidence type="ECO:0000313" key="2">
    <source>
        <dbReference type="EMBL" id="MBP2193021.1"/>
    </source>
</evidence>
<accession>A0ABS4QMT3</accession>
<keyword evidence="3" id="KW-1185">Reference proteome</keyword>
<dbReference type="Gene3D" id="1.10.357.10">
    <property type="entry name" value="Tetracycline Repressor, domain 2"/>
    <property type="match status" value="1"/>
</dbReference>
<sequence length="97" mass="10407">MSSERGLATRALRDLRRAGETGRLDISDYPAALACTAGSLLGCLQRLATDPGTDIDTLAINLLRMFGLDLEDARAVATKPLKMSSLPHHAPTPFDSR</sequence>